<dbReference type="GO" id="GO:0006629">
    <property type="term" value="P:lipid metabolic process"/>
    <property type="evidence" value="ECO:0007669"/>
    <property type="project" value="TreeGrafter"/>
</dbReference>
<dbReference type="EMBL" id="CAICTM010002412">
    <property type="protein sequence ID" value="CAB9529156.1"/>
    <property type="molecule type" value="Genomic_DNA"/>
</dbReference>
<evidence type="ECO:0000256" key="11">
    <source>
        <dbReference type="SAM" id="Phobius"/>
    </source>
</evidence>
<gene>
    <name evidence="12" type="ORF">SEMRO_2414_G326830.1</name>
</gene>
<name>A0A9N8F0V3_9STRA</name>
<dbReference type="GO" id="GO:0005637">
    <property type="term" value="C:nuclear inner membrane"/>
    <property type="evidence" value="ECO:0007669"/>
    <property type="project" value="TreeGrafter"/>
</dbReference>
<evidence type="ECO:0000313" key="12">
    <source>
        <dbReference type="EMBL" id="CAB9529156.1"/>
    </source>
</evidence>
<dbReference type="InterPro" id="IPR012430">
    <property type="entry name" value="TMEM43_fam"/>
</dbReference>
<evidence type="ECO:0000256" key="10">
    <source>
        <dbReference type="SAM" id="MobiDB-lite"/>
    </source>
</evidence>
<organism evidence="12 13">
    <name type="scientific">Seminavis robusta</name>
    <dbReference type="NCBI Taxonomy" id="568900"/>
    <lineage>
        <taxon>Eukaryota</taxon>
        <taxon>Sar</taxon>
        <taxon>Stramenopiles</taxon>
        <taxon>Ochrophyta</taxon>
        <taxon>Bacillariophyta</taxon>
        <taxon>Bacillariophyceae</taxon>
        <taxon>Bacillariophycidae</taxon>
        <taxon>Naviculales</taxon>
        <taxon>Naviculaceae</taxon>
        <taxon>Seminavis</taxon>
    </lineage>
</organism>
<keyword evidence="9" id="KW-0539">Nucleus</keyword>
<keyword evidence="13" id="KW-1185">Reference proteome</keyword>
<feature type="transmembrane region" description="Helical" evidence="11">
    <location>
        <begin position="228"/>
        <end position="250"/>
    </location>
</feature>
<comment type="similarity">
    <text evidence="4">Belongs to the TMEM43 family.</text>
</comment>
<dbReference type="GO" id="GO:0071763">
    <property type="term" value="P:nuclear membrane organization"/>
    <property type="evidence" value="ECO:0007669"/>
    <property type="project" value="TreeGrafter"/>
</dbReference>
<sequence length="398" mass="44714">MFWNDGRAVKRANDIDEVEGRYVSLKLSDIIEAGNSTITAEDTRFALSQYANKVVHITGNSSTNMVIQDPLFGINGKVKMYQWQEEEHSETDDKGNTDTYYTYKKVWSDEYYDSSYFQESGHDNPDFHEMSAQKKEHLEVSDSGQSFYYHYTVTTSRSTKTRPKVGDTTIGFKVIYPSKTSIIAFYDVSRLGVYTTEGDRPFIEVEHGSKDAATMLQNARDENTVDAWILRAIGITVLFCATCVILDQLSMAADIIPCIDNCLSESYRSHCMLLIVACMISVPLALFVISLGWLWYRPHIAWPLVAMGFVLFVGFCWWAKDKVNFNSSNHPVPTEIKPFGVTPENDTTEPDIELGKPTAVGAGQEEPDIPVVVGAQEPDIDLTNTPNNQNDPQVFKAP</sequence>
<comment type="subcellular location">
    <subcellularLocation>
        <location evidence="1">Endomembrane system</location>
        <topology evidence="1">Multi-pass membrane protein</topology>
    </subcellularLocation>
    <subcellularLocation>
        <location evidence="3">Endoplasmic reticulum membrane</location>
    </subcellularLocation>
    <subcellularLocation>
        <location evidence="2">Nucleus envelope</location>
    </subcellularLocation>
</comment>
<feature type="transmembrane region" description="Helical" evidence="11">
    <location>
        <begin position="300"/>
        <end position="319"/>
    </location>
</feature>
<proteinExistence type="inferred from homology"/>
<evidence type="ECO:0000256" key="3">
    <source>
        <dbReference type="ARBA" id="ARBA00004586"/>
    </source>
</evidence>
<evidence type="ECO:0000256" key="2">
    <source>
        <dbReference type="ARBA" id="ARBA00004259"/>
    </source>
</evidence>
<dbReference type="AlphaFoldDB" id="A0A9N8F0V3"/>
<comment type="caution">
    <text evidence="12">The sequence shown here is derived from an EMBL/GenBank/DDBJ whole genome shotgun (WGS) entry which is preliminary data.</text>
</comment>
<evidence type="ECO:0000256" key="9">
    <source>
        <dbReference type="ARBA" id="ARBA00023242"/>
    </source>
</evidence>
<keyword evidence="5 11" id="KW-0812">Transmembrane</keyword>
<evidence type="ECO:0000256" key="7">
    <source>
        <dbReference type="ARBA" id="ARBA00022989"/>
    </source>
</evidence>
<evidence type="ECO:0000256" key="5">
    <source>
        <dbReference type="ARBA" id="ARBA00022692"/>
    </source>
</evidence>
<feature type="transmembrane region" description="Helical" evidence="11">
    <location>
        <begin position="271"/>
        <end position="294"/>
    </location>
</feature>
<keyword evidence="6" id="KW-0256">Endoplasmic reticulum</keyword>
<dbReference type="Pfam" id="PF07787">
    <property type="entry name" value="TMEM43"/>
    <property type="match status" value="1"/>
</dbReference>
<evidence type="ECO:0000313" key="13">
    <source>
        <dbReference type="Proteomes" id="UP001153069"/>
    </source>
</evidence>
<reference evidence="12" key="1">
    <citation type="submission" date="2020-06" db="EMBL/GenBank/DDBJ databases">
        <authorList>
            <consortium name="Plant Systems Biology data submission"/>
        </authorList>
    </citation>
    <scope>NUCLEOTIDE SEQUENCE</scope>
    <source>
        <strain evidence="12">D6</strain>
    </source>
</reference>
<evidence type="ECO:0000256" key="6">
    <source>
        <dbReference type="ARBA" id="ARBA00022824"/>
    </source>
</evidence>
<dbReference type="PANTHER" id="PTHR13416:SF2">
    <property type="entry name" value="TRANSMEMBRANE PROTEIN 43"/>
    <property type="match status" value="1"/>
</dbReference>
<feature type="compositionally biased region" description="Polar residues" evidence="10">
    <location>
        <begin position="382"/>
        <end position="392"/>
    </location>
</feature>
<keyword evidence="8 11" id="KW-0472">Membrane</keyword>
<accession>A0A9N8F0V3</accession>
<dbReference type="GO" id="GO:0005789">
    <property type="term" value="C:endoplasmic reticulum membrane"/>
    <property type="evidence" value="ECO:0007669"/>
    <property type="project" value="UniProtKB-SubCell"/>
</dbReference>
<evidence type="ECO:0000256" key="8">
    <source>
        <dbReference type="ARBA" id="ARBA00023136"/>
    </source>
</evidence>
<dbReference type="PANTHER" id="PTHR13416">
    <property type="match status" value="1"/>
</dbReference>
<protein>
    <submittedName>
        <fullName evidence="12">Transmembrane protein 43</fullName>
    </submittedName>
</protein>
<dbReference type="OrthoDB" id="410725at2759"/>
<evidence type="ECO:0000256" key="4">
    <source>
        <dbReference type="ARBA" id="ARBA00006627"/>
    </source>
</evidence>
<dbReference type="Proteomes" id="UP001153069">
    <property type="component" value="Unassembled WGS sequence"/>
</dbReference>
<evidence type="ECO:0000256" key="1">
    <source>
        <dbReference type="ARBA" id="ARBA00004127"/>
    </source>
</evidence>
<keyword evidence="7 11" id="KW-1133">Transmembrane helix</keyword>
<feature type="region of interest" description="Disordered" evidence="10">
    <location>
        <begin position="336"/>
        <end position="398"/>
    </location>
</feature>